<feature type="region of interest" description="Disordered" evidence="2">
    <location>
        <begin position="204"/>
        <end position="227"/>
    </location>
</feature>
<reference evidence="4 5" key="1">
    <citation type="journal article" date="2021" name="Microb. Ecol.">
        <title>A Generalist Lifestyle Allows Rare Gardnerella spp. to Persist at Low Levels in the Vaginal Microbiome.</title>
        <authorList>
            <person name="Khan S."/>
            <person name="Vancuren S.J."/>
            <person name="Hill J.E."/>
        </authorList>
    </citation>
    <scope>NUCLEOTIDE SEQUENCE [LARGE SCALE GENOMIC DNA]</scope>
    <source>
        <strain evidence="4 5">GH020</strain>
    </source>
</reference>
<protein>
    <submittedName>
        <fullName evidence="4">FHA domain-containing protein</fullName>
    </submittedName>
</protein>
<dbReference type="SMART" id="SM00240">
    <property type="entry name" value="FHA"/>
    <property type="match status" value="1"/>
</dbReference>
<dbReference type="SUPFAM" id="SSF49879">
    <property type="entry name" value="SMAD/FHA domain"/>
    <property type="match status" value="1"/>
</dbReference>
<dbReference type="EMBL" id="NNRR02000001">
    <property type="protein sequence ID" value="MDZ7544327.1"/>
    <property type="molecule type" value="Genomic_DNA"/>
</dbReference>
<accession>A0ABU5MPI4</accession>
<dbReference type="RefSeq" id="WP_162862653.1">
    <property type="nucleotide sequence ID" value="NZ_NNRR02000001.1"/>
</dbReference>
<dbReference type="Gene3D" id="2.60.200.20">
    <property type="match status" value="1"/>
</dbReference>
<evidence type="ECO:0000259" key="3">
    <source>
        <dbReference type="PROSITE" id="PS50006"/>
    </source>
</evidence>
<feature type="compositionally biased region" description="Low complexity" evidence="2">
    <location>
        <begin position="282"/>
        <end position="340"/>
    </location>
</feature>
<proteinExistence type="predicted"/>
<dbReference type="InterPro" id="IPR057893">
    <property type="entry name" value="LRV_2"/>
</dbReference>
<evidence type="ECO:0000313" key="5">
    <source>
        <dbReference type="Proteomes" id="UP000257886"/>
    </source>
</evidence>
<dbReference type="Pfam" id="PF25591">
    <property type="entry name" value="LRV_2"/>
    <property type="match status" value="1"/>
</dbReference>
<sequence>MSVQQTLQRWMITVGGVEQARVGAGQSVEIGRKPIRPLREDGFMRVDVVDNKRSMSKRHALFIVDASGAATIRDLNSTNGTYLVSESGDLLRLDPGVDFHMPDSIVRMQFGDVPVDFVRIEEKAPQGSDAGAQPVRDLFSYAPDNDIKEPDAADLSVDDILDIRAGEPTGVFHAQSVSRPDLVWDSQKRLNDAAAADDLGSASAADAGADADDNADNNSAVTSAEPSSVAPSSVADVASVLDVASVAESVAEQIKPVIAGQVVLPVVRDEFKSPVEPRNLFDDAANNDVSSNDVASNDVSSNDVASNDVDSNNDASNDAATNDSVDNDVSTNDAVTNNDATNDDASDVSNSSNVSDANNISDVSATIASDSAQFTPAFEPGSVFEKVSNGEFSARKEVVSAGGFTSEEAQKTDDFAEQFEMAKYQELLPFLAMNTNLYDDLYAWLSAQGNADVDQALAQNSGYSAYRNAIGL</sequence>
<feature type="compositionally biased region" description="Low complexity" evidence="2">
    <location>
        <begin position="347"/>
        <end position="358"/>
    </location>
</feature>
<dbReference type="PROSITE" id="PS50006">
    <property type="entry name" value="FHA_DOMAIN"/>
    <property type="match status" value="1"/>
</dbReference>
<feature type="domain" description="FHA" evidence="3">
    <location>
        <begin position="28"/>
        <end position="83"/>
    </location>
</feature>
<name>A0ABU5MPI4_9BIFI</name>
<feature type="compositionally biased region" description="Low complexity" evidence="2">
    <location>
        <begin position="216"/>
        <end position="227"/>
    </location>
</feature>
<dbReference type="InterPro" id="IPR008984">
    <property type="entry name" value="SMAD_FHA_dom_sf"/>
</dbReference>
<feature type="region of interest" description="Disordered" evidence="2">
    <location>
        <begin position="277"/>
        <end position="358"/>
    </location>
</feature>
<keyword evidence="1" id="KW-0597">Phosphoprotein</keyword>
<evidence type="ECO:0000256" key="1">
    <source>
        <dbReference type="ARBA" id="ARBA00022553"/>
    </source>
</evidence>
<gene>
    <name evidence="4" type="ORF">CG393_001270</name>
</gene>
<organism evidence="4 5">
    <name type="scientific">Gardnerella piotii</name>
    <dbReference type="NCBI Taxonomy" id="2792977"/>
    <lineage>
        <taxon>Bacteria</taxon>
        <taxon>Bacillati</taxon>
        <taxon>Actinomycetota</taxon>
        <taxon>Actinomycetes</taxon>
        <taxon>Bifidobacteriales</taxon>
        <taxon>Bifidobacteriaceae</taxon>
        <taxon>Gardnerella</taxon>
    </lineage>
</organism>
<evidence type="ECO:0000313" key="4">
    <source>
        <dbReference type="EMBL" id="MDZ7544327.1"/>
    </source>
</evidence>
<dbReference type="Pfam" id="PF00498">
    <property type="entry name" value="FHA"/>
    <property type="match status" value="1"/>
</dbReference>
<dbReference type="InterPro" id="IPR000253">
    <property type="entry name" value="FHA_dom"/>
</dbReference>
<evidence type="ECO:0000256" key="2">
    <source>
        <dbReference type="SAM" id="MobiDB-lite"/>
    </source>
</evidence>
<keyword evidence="5" id="KW-1185">Reference proteome</keyword>
<comment type="caution">
    <text evidence="4">The sequence shown here is derived from an EMBL/GenBank/DDBJ whole genome shotgun (WGS) entry which is preliminary data.</text>
</comment>
<dbReference type="Proteomes" id="UP000257886">
    <property type="component" value="Unassembled WGS sequence"/>
</dbReference>